<dbReference type="InParanoid" id="B3MH98"/>
<dbReference type="HOGENOM" id="CLU_1379418_0_0_1"/>
<dbReference type="AlphaFoldDB" id="B3MH98"/>
<keyword evidence="3" id="KW-1185">Reference proteome</keyword>
<organism evidence="2 3">
    <name type="scientific">Drosophila ananassae</name>
    <name type="common">Fruit fly</name>
    <dbReference type="NCBI Taxonomy" id="7217"/>
    <lineage>
        <taxon>Eukaryota</taxon>
        <taxon>Metazoa</taxon>
        <taxon>Ecdysozoa</taxon>
        <taxon>Arthropoda</taxon>
        <taxon>Hexapoda</taxon>
        <taxon>Insecta</taxon>
        <taxon>Pterygota</taxon>
        <taxon>Neoptera</taxon>
        <taxon>Endopterygota</taxon>
        <taxon>Diptera</taxon>
        <taxon>Brachycera</taxon>
        <taxon>Muscomorpha</taxon>
        <taxon>Ephydroidea</taxon>
        <taxon>Drosophilidae</taxon>
        <taxon>Drosophila</taxon>
        <taxon>Sophophora</taxon>
    </lineage>
</organism>
<evidence type="ECO:0000313" key="3">
    <source>
        <dbReference type="Proteomes" id="UP000007801"/>
    </source>
</evidence>
<dbReference type="GeneID" id="6494588"/>
<dbReference type="STRING" id="7217.B3MH98"/>
<name>B3MH98_DROAN</name>
<dbReference type="OrthoDB" id="7849602at2759"/>
<dbReference type="KEGG" id="dan:6494588"/>
<reference evidence="2 3" key="1">
    <citation type="journal article" date="2007" name="Nature">
        <title>Evolution of genes and genomes on the Drosophila phylogeny.</title>
        <authorList>
            <consortium name="Drosophila 12 Genomes Consortium"/>
            <person name="Clark A.G."/>
            <person name="Eisen M.B."/>
            <person name="Smith D.R."/>
            <person name="Bergman C.M."/>
            <person name="Oliver B."/>
            <person name="Markow T.A."/>
            <person name="Kaufman T.C."/>
            <person name="Kellis M."/>
            <person name="Gelbart W."/>
            <person name="Iyer V.N."/>
            <person name="Pollard D.A."/>
            <person name="Sackton T.B."/>
            <person name="Larracuente A.M."/>
            <person name="Singh N.D."/>
            <person name="Abad J.P."/>
            <person name="Abt D.N."/>
            <person name="Adryan B."/>
            <person name="Aguade M."/>
            <person name="Akashi H."/>
            <person name="Anderson W.W."/>
            <person name="Aquadro C.F."/>
            <person name="Ardell D.H."/>
            <person name="Arguello R."/>
            <person name="Artieri C.G."/>
            <person name="Barbash D.A."/>
            <person name="Barker D."/>
            <person name="Barsanti P."/>
            <person name="Batterham P."/>
            <person name="Batzoglou S."/>
            <person name="Begun D."/>
            <person name="Bhutkar A."/>
            <person name="Blanco E."/>
            <person name="Bosak S.A."/>
            <person name="Bradley R.K."/>
            <person name="Brand A.D."/>
            <person name="Brent M.R."/>
            <person name="Brooks A.N."/>
            <person name="Brown R.H."/>
            <person name="Butlin R.K."/>
            <person name="Caggese C."/>
            <person name="Calvi B.R."/>
            <person name="Bernardo de Carvalho A."/>
            <person name="Caspi A."/>
            <person name="Castrezana S."/>
            <person name="Celniker S.E."/>
            <person name="Chang J.L."/>
            <person name="Chapple C."/>
            <person name="Chatterji S."/>
            <person name="Chinwalla A."/>
            <person name="Civetta A."/>
            <person name="Clifton S.W."/>
            <person name="Comeron J.M."/>
            <person name="Costello J.C."/>
            <person name="Coyne J.A."/>
            <person name="Daub J."/>
            <person name="David R.G."/>
            <person name="Delcher A.L."/>
            <person name="Delehaunty K."/>
            <person name="Do C.B."/>
            <person name="Ebling H."/>
            <person name="Edwards K."/>
            <person name="Eickbush T."/>
            <person name="Evans J.D."/>
            <person name="Filipski A."/>
            <person name="Findeiss S."/>
            <person name="Freyhult E."/>
            <person name="Fulton L."/>
            <person name="Fulton R."/>
            <person name="Garcia A.C."/>
            <person name="Gardiner A."/>
            <person name="Garfield D.A."/>
            <person name="Garvin B.E."/>
            <person name="Gibson G."/>
            <person name="Gilbert D."/>
            <person name="Gnerre S."/>
            <person name="Godfrey J."/>
            <person name="Good R."/>
            <person name="Gotea V."/>
            <person name="Gravely B."/>
            <person name="Greenberg A.J."/>
            <person name="Griffiths-Jones S."/>
            <person name="Gross S."/>
            <person name="Guigo R."/>
            <person name="Gustafson E.A."/>
            <person name="Haerty W."/>
            <person name="Hahn M.W."/>
            <person name="Halligan D.L."/>
            <person name="Halpern A.L."/>
            <person name="Halter G.M."/>
            <person name="Han M.V."/>
            <person name="Heger A."/>
            <person name="Hillier L."/>
            <person name="Hinrichs A.S."/>
            <person name="Holmes I."/>
            <person name="Hoskins R.A."/>
            <person name="Hubisz M.J."/>
            <person name="Hultmark D."/>
            <person name="Huntley M.A."/>
            <person name="Jaffe D.B."/>
            <person name="Jagadeeshan S."/>
            <person name="Jeck W.R."/>
            <person name="Johnson J."/>
            <person name="Jones C.D."/>
            <person name="Jordan W.C."/>
            <person name="Karpen G.H."/>
            <person name="Kataoka E."/>
            <person name="Keightley P.D."/>
            <person name="Kheradpour P."/>
            <person name="Kirkness E.F."/>
            <person name="Koerich L.B."/>
            <person name="Kristiansen K."/>
            <person name="Kudrna D."/>
            <person name="Kulathinal R.J."/>
            <person name="Kumar S."/>
            <person name="Kwok R."/>
            <person name="Lander E."/>
            <person name="Langley C.H."/>
            <person name="Lapoint R."/>
            <person name="Lazzaro B.P."/>
            <person name="Lee S.J."/>
            <person name="Levesque L."/>
            <person name="Li R."/>
            <person name="Lin C.F."/>
            <person name="Lin M.F."/>
            <person name="Lindblad-Toh K."/>
            <person name="Llopart A."/>
            <person name="Long M."/>
            <person name="Low L."/>
            <person name="Lozovsky E."/>
            <person name="Lu J."/>
            <person name="Luo M."/>
            <person name="Machado C.A."/>
            <person name="Makalowski W."/>
            <person name="Marzo M."/>
            <person name="Matsuda M."/>
            <person name="Matzkin L."/>
            <person name="McAllister B."/>
            <person name="McBride C.S."/>
            <person name="McKernan B."/>
            <person name="McKernan K."/>
            <person name="Mendez-Lago M."/>
            <person name="Minx P."/>
            <person name="Mollenhauer M.U."/>
            <person name="Montooth K."/>
            <person name="Mount S.M."/>
            <person name="Mu X."/>
            <person name="Myers E."/>
            <person name="Negre B."/>
            <person name="Newfeld S."/>
            <person name="Nielsen R."/>
            <person name="Noor M.A."/>
            <person name="O'Grady P."/>
            <person name="Pachter L."/>
            <person name="Papaceit M."/>
            <person name="Parisi M.J."/>
            <person name="Parisi M."/>
            <person name="Parts L."/>
            <person name="Pedersen J.S."/>
            <person name="Pesole G."/>
            <person name="Phillippy A.M."/>
            <person name="Ponting C.P."/>
            <person name="Pop M."/>
            <person name="Porcelli D."/>
            <person name="Powell J.R."/>
            <person name="Prohaska S."/>
            <person name="Pruitt K."/>
            <person name="Puig M."/>
            <person name="Quesneville H."/>
            <person name="Ram K.R."/>
            <person name="Rand D."/>
            <person name="Rasmussen M.D."/>
            <person name="Reed L.K."/>
            <person name="Reenan R."/>
            <person name="Reily A."/>
            <person name="Remington K.A."/>
            <person name="Rieger T.T."/>
            <person name="Ritchie M.G."/>
            <person name="Robin C."/>
            <person name="Rogers Y.H."/>
            <person name="Rohde C."/>
            <person name="Rozas J."/>
            <person name="Rubenfield M.J."/>
            <person name="Ruiz A."/>
            <person name="Russo S."/>
            <person name="Salzberg S.L."/>
            <person name="Sanchez-Gracia A."/>
            <person name="Saranga D.J."/>
            <person name="Sato H."/>
            <person name="Schaeffer S.W."/>
            <person name="Schatz M.C."/>
            <person name="Schlenke T."/>
            <person name="Schwartz R."/>
            <person name="Segarra C."/>
            <person name="Singh R.S."/>
            <person name="Sirot L."/>
            <person name="Sirota M."/>
            <person name="Sisneros N.B."/>
            <person name="Smith C.D."/>
            <person name="Smith T.F."/>
            <person name="Spieth J."/>
            <person name="Stage D.E."/>
            <person name="Stark A."/>
            <person name="Stephan W."/>
            <person name="Strausberg R.L."/>
            <person name="Strempel S."/>
            <person name="Sturgill D."/>
            <person name="Sutton G."/>
            <person name="Sutton G.G."/>
            <person name="Tao W."/>
            <person name="Teichmann S."/>
            <person name="Tobari Y.N."/>
            <person name="Tomimura Y."/>
            <person name="Tsolas J.M."/>
            <person name="Valente V.L."/>
            <person name="Venter E."/>
            <person name="Venter J.C."/>
            <person name="Vicario S."/>
            <person name="Vieira F.G."/>
            <person name="Vilella A.J."/>
            <person name="Villasante A."/>
            <person name="Walenz B."/>
            <person name="Wang J."/>
            <person name="Wasserman M."/>
            <person name="Watts T."/>
            <person name="Wilson D."/>
            <person name="Wilson R.K."/>
            <person name="Wing R.A."/>
            <person name="Wolfner M.F."/>
            <person name="Wong A."/>
            <person name="Wong G.K."/>
            <person name="Wu C.I."/>
            <person name="Wu G."/>
            <person name="Yamamoto D."/>
            <person name="Yang H.P."/>
            <person name="Yang S.P."/>
            <person name="Yorke J.A."/>
            <person name="Yoshida K."/>
            <person name="Zdobnov E."/>
            <person name="Zhang P."/>
            <person name="Zhang Y."/>
            <person name="Zimin A.V."/>
            <person name="Baldwin J."/>
            <person name="Abdouelleil A."/>
            <person name="Abdulkadir J."/>
            <person name="Abebe A."/>
            <person name="Abera B."/>
            <person name="Abreu J."/>
            <person name="Acer S.C."/>
            <person name="Aftuck L."/>
            <person name="Alexander A."/>
            <person name="An P."/>
            <person name="Anderson E."/>
            <person name="Anderson S."/>
            <person name="Arachi H."/>
            <person name="Azer M."/>
            <person name="Bachantsang P."/>
            <person name="Barry A."/>
            <person name="Bayul T."/>
            <person name="Berlin A."/>
            <person name="Bessette D."/>
            <person name="Bloom T."/>
            <person name="Blye J."/>
            <person name="Boguslavskiy L."/>
            <person name="Bonnet C."/>
            <person name="Boukhgalter B."/>
            <person name="Bourzgui I."/>
            <person name="Brown A."/>
            <person name="Cahill P."/>
            <person name="Channer S."/>
            <person name="Cheshatsang Y."/>
            <person name="Chuda L."/>
            <person name="Citroen M."/>
            <person name="Collymore A."/>
            <person name="Cooke P."/>
            <person name="Costello M."/>
            <person name="D'Aco K."/>
            <person name="Daza R."/>
            <person name="De Haan G."/>
            <person name="DeGray S."/>
            <person name="DeMaso C."/>
            <person name="Dhargay N."/>
            <person name="Dooley K."/>
            <person name="Dooley E."/>
            <person name="Doricent M."/>
            <person name="Dorje P."/>
            <person name="Dorjee K."/>
            <person name="Dupes A."/>
            <person name="Elong R."/>
            <person name="Falk J."/>
            <person name="Farina A."/>
            <person name="Faro S."/>
            <person name="Ferguson D."/>
            <person name="Fisher S."/>
            <person name="Foley C.D."/>
            <person name="Franke A."/>
            <person name="Friedrich D."/>
            <person name="Gadbois L."/>
            <person name="Gearin G."/>
            <person name="Gearin C.R."/>
            <person name="Giannoukos G."/>
            <person name="Goode T."/>
            <person name="Graham J."/>
            <person name="Grandbois E."/>
            <person name="Grewal S."/>
            <person name="Gyaltsen K."/>
            <person name="Hafez N."/>
            <person name="Hagos B."/>
            <person name="Hall J."/>
            <person name="Henson C."/>
            <person name="Hollinger A."/>
            <person name="Honan T."/>
            <person name="Huard M.D."/>
            <person name="Hughes L."/>
            <person name="Hurhula B."/>
            <person name="Husby M.E."/>
            <person name="Kamat A."/>
            <person name="Kanga B."/>
            <person name="Kashin S."/>
            <person name="Khazanovich D."/>
            <person name="Kisner P."/>
            <person name="Lance K."/>
            <person name="Lara M."/>
            <person name="Lee W."/>
            <person name="Lennon N."/>
            <person name="Letendre F."/>
            <person name="LeVine R."/>
            <person name="Lipovsky A."/>
            <person name="Liu X."/>
            <person name="Liu J."/>
            <person name="Liu S."/>
            <person name="Lokyitsang T."/>
            <person name="Lokyitsang Y."/>
            <person name="Lubonja R."/>
            <person name="Lui A."/>
            <person name="MacDonald P."/>
            <person name="Magnisalis V."/>
            <person name="Maru K."/>
            <person name="Matthews C."/>
            <person name="McCusker W."/>
            <person name="McDonough S."/>
            <person name="Mehta T."/>
            <person name="Meldrim J."/>
            <person name="Meneus L."/>
            <person name="Mihai O."/>
            <person name="Mihalev A."/>
            <person name="Mihova T."/>
            <person name="Mittelman R."/>
            <person name="Mlenga V."/>
            <person name="Montmayeur A."/>
            <person name="Mulrain L."/>
            <person name="Navidi A."/>
            <person name="Naylor J."/>
            <person name="Negash T."/>
            <person name="Nguyen T."/>
            <person name="Nguyen N."/>
            <person name="Nicol R."/>
            <person name="Norbu C."/>
            <person name="Norbu N."/>
            <person name="Novod N."/>
            <person name="O'Neill B."/>
            <person name="Osman S."/>
            <person name="Markiewicz E."/>
            <person name="Oyono O.L."/>
            <person name="Patti C."/>
            <person name="Phunkhang P."/>
            <person name="Pierre F."/>
            <person name="Priest M."/>
            <person name="Raghuraman S."/>
            <person name="Rege F."/>
            <person name="Reyes R."/>
            <person name="Rise C."/>
            <person name="Rogov P."/>
            <person name="Ross K."/>
            <person name="Ryan E."/>
            <person name="Settipalli S."/>
            <person name="Shea T."/>
            <person name="Sherpa N."/>
            <person name="Shi L."/>
            <person name="Shih D."/>
            <person name="Sparrow T."/>
            <person name="Spaulding J."/>
            <person name="Stalker J."/>
            <person name="Stange-Thomann N."/>
            <person name="Stavropoulos S."/>
            <person name="Stone C."/>
            <person name="Strader C."/>
            <person name="Tesfaye S."/>
            <person name="Thomson T."/>
            <person name="Thoulutsang Y."/>
            <person name="Thoulutsang D."/>
            <person name="Topham K."/>
            <person name="Topping I."/>
            <person name="Tsamla T."/>
            <person name="Vassiliev H."/>
            <person name="Vo A."/>
            <person name="Wangchuk T."/>
            <person name="Wangdi T."/>
            <person name="Weiand M."/>
            <person name="Wilkinson J."/>
            <person name="Wilson A."/>
            <person name="Yadav S."/>
            <person name="Young G."/>
            <person name="Yu Q."/>
            <person name="Zembek L."/>
            <person name="Zhong D."/>
            <person name="Zimmer A."/>
            <person name="Zwirko Z."/>
            <person name="Jaffe D.B."/>
            <person name="Alvarez P."/>
            <person name="Brockman W."/>
            <person name="Butler J."/>
            <person name="Chin C."/>
            <person name="Gnerre S."/>
            <person name="Grabherr M."/>
            <person name="Kleber M."/>
            <person name="Mauceli E."/>
            <person name="MacCallum I."/>
        </authorList>
    </citation>
    <scope>NUCLEOTIDE SEQUENCE [LARGE SCALE GENOMIC DNA]</scope>
    <source>
        <strain evidence="3">Tucson 14024-0371.13</strain>
    </source>
</reference>
<gene>
    <name evidence="2" type="primary">Dana\GF11724</name>
    <name evidence="2" type="synonym">dana_GLEANR_11759</name>
    <name evidence="2" type="ORF">GF11724</name>
</gene>
<evidence type="ECO:0000313" key="2">
    <source>
        <dbReference type="EMBL" id="EDV36875.2"/>
    </source>
</evidence>
<feature type="region of interest" description="Disordered" evidence="1">
    <location>
        <begin position="172"/>
        <end position="199"/>
    </location>
</feature>
<sequence>MEKSYFWFKTSLKAMKYIFLVIFLGLVHGQELVVHQAEMCMPAITRTDLYDIALVAGVKMLIRQIEKSIDQKPLPTDLIVQVTNMASYYFLAGKNVRFILEMLFLDCTINKPRPDEKHDYEVQGADPEKSFICLMHGEVEECYSYHYNPEEDIYPDEPEKTATTVALGNATETTASPTDEKKPESPANGTVAQRSGHRPRFRSIIQKRRFRF</sequence>
<protein>
    <submittedName>
        <fullName evidence="2">Uncharacterized protein</fullName>
    </submittedName>
</protein>
<evidence type="ECO:0000256" key="1">
    <source>
        <dbReference type="SAM" id="MobiDB-lite"/>
    </source>
</evidence>
<dbReference type="EMBL" id="CH902619">
    <property type="protein sequence ID" value="EDV36875.2"/>
    <property type="molecule type" value="Genomic_DNA"/>
</dbReference>
<proteinExistence type="predicted"/>
<dbReference type="Proteomes" id="UP000007801">
    <property type="component" value="Unassembled WGS sequence"/>
</dbReference>
<accession>B3MH98</accession>